<dbReference type="Proteomes" id="UP000233551">
    <property type="component" value="Unassembled WGS sequence"/>
</dbReference>
<comment type="caution">
    <text evidence="1">The sequence shown here is derived from an EMBL/GenBank/DDBJ whole genome shotgun (WGS) entry which is preliminary data.</text>
</comment>
<name>A0A2I0JF30_PUNGR</name>
<keyword evidence="2" id="KW-1185">Reference proteome</keyword>
<organism evidence="1 2">
    <name type="scientific">Punica granatum</name>
    <name type="common">Pomegranate</name>
    <dbReference type="NCBI Taxonomy" id="22663"/>
    <lineage>
        <taxon>Eukaryota</taxon>
        <taxon>Viridiplantae</taxon>
        <taxon>Streptophyta</taxon>
        <taxon>Embryophyta</taxon>
        <taxon>Tracheophyta</taxon>
        <taxon>Spermatophyta</taxon>
        <taxon>Magnoliopsida</taxon>
        <taxon>eudicotyledons</taxon>
        <taxon>Gunneridae</taxon>
        <taxon>Pentapetalae</taxon>
        <taxon>rosids</taxon>
        <taxon>malvids</taxon>
        <taxon>Myrtales</taxon>
        <taxon>Lythraceae</taxon>
        <taxon>Punica</taxon>
    </lineage>
</organism>
<proteinExistence type="predicted"/>
<sequence>MDGSPCSQRHLHAHPIRVTITSINRLASRFLFFDSSLQLPEAHATTTIFFSSSFALHLKRGKKKSSSWGLSRALGFPDYHHLHHHTSNFIISFSLSSSLLSSLSSSSSALHFIATFTPRPSWLLGNNNPPHISAFLFFFLLHLPFTIQLPHYHPRLLAPLSQPPPSFITISITLLPTSPQGLTANRGGVLSWVGPLPSPYVFRFKNRGRREGNGPVVGSLAPQPLDSADDVHPVCLAASIQFVLLGSLACQPEDKLARRTTDTYSGCSCPYFGIFVLACQLGESGAWGASIYRSWALAQDPNLEPVTSGIRVGLGGRNL</sequence>
<evidence type="ECO:0000313" key="1">
    <source>
        <dbReference type="EMBL" id="PKI54838.1"/>
    </source>
</evidence>
<reference evidence="1 2" key="1">
    <citation type="submission" date="2017-11" db="EMBL/GenBank/DDBJ databases">
        <title>De-novo sequencing of pomegranate (Punica granatum L.) genome.</title>
        <authorList>
            <person name="Akparov Z."/>
            <person name="Amiraslanov A."/>
            <person name="Hajiyeva S."/>
            <person name="Abbasov M."/>
            <person name="Kaur K."/>
            <person name="Hamwieh A."/>
            <person name="Solovyev V."/>
            <person name="Salamov A."/>
            <person name="Braich B."/>
            <person name="Kosarev P."/>
            <person name="Mahmoud A."/>
            <person name="Hajiyev E."/>
            <person name="Babayeva S."/>
            <person name="Izzatullayeva V."/>
            <person name="Mammadov A."/>
            <person name="Mammadov A."/>
            <person name="Sharifova S."/>
            <person name="Ojaghi J."/>
            <person name="Eynullazada K."/>
            <person name="Bayramov B."/>
            <person name="Abdulazimova A."/>
            <person name="Shahmuradov I."/>
        </authorList>
    </citation>
    <scope>NUCLEOTIDE SEQUENCE [LARGE SCALE GENOMIC DNA]</scope>
    <source>
        <strain evidence="2">cv. AG2017</strain>
        <tissue evidence="1">Leaf</tissue>
    </source>
</reference>
<accession>A0A2I0JF30</accession>
<dbReference type="EMBL" id="PGOL01001763">
    <property type="protein sequence ID" value="PKI54838.1"/>
    <property type="molecule type" value="Genomic_DNA"/>
</dbReference>
<gene>
    <name evidence="1" type="ORF">CRG98_024789</name>
</gene>
<evidence type="ECO:0000313" key="2">
    <source>
        <dbReference type="Proteomes" id="UP000233551"/>
    </source>
</evidence>
<protein>
    <submittedName>
        <fullName evidence="1">Uncharacterized protein</fullName>
    </submittedName>
</protein>
<dbReference type="AlphaFoldDB" id="A0A2I0JF30"/>